<feature type="region of interest" description="Disordered" evidence="7">
    <location>
        <begin position="653"/>
        <end position="683"/>
    </location>
</feature>
<name>A0A147BG81_IXORI</name>
<reference evidence="11" key="1">
    <citation type="journal article" date="2018" name="PLoS Negl. Trop. Dis.">
        <title>Sialome diversity of ticks revealed by RNAseq of single tick salivary glands.</title>
        <authorList>
            <person name="Perner J."/>
            <person name="Kropackova S."/>
            <person name="Kopacek P."/>
            <person name="Ribeiro J.M."/>
        </authorList>
    </citation>
    <scope>NUCLEOTIDE SEQUENCE</scope>
    <source>
        <strain evidence="11">Siblings of single egg batch collected in Ceske Budejovice</strain>
        <tissue evidence="11">Salivary glands</tissue>
    </source>
</reference>
<dbReference type="GO" id="GO:0006508">
    <property type="term" value="P:proteolysis"/>
    <property type="evidence" value="ECO:0007669"/>
    <property type="project" value="TreeGrafter"/>
</dbReference>
<feature type="disulfide bond" evidence="6">
    <location>
        <begin position="59"/>
        <end position="89"/>
    </location>
</feature>
<dbReference type="EMBL" id="GEGO01005626">
    <property type="protein sequence ID" value="JAR89778.1"/>
    <property type="molecule type" value="Transcribed_RNA"/>
</dbReference>
<dbReference type="Gene3D" id="2.20.100.10">
    <property type="entry name" value="Thrombospondin type-1 (TSP1) repeat"/>
    <property type="match status" value="10"/>
</dbReference>
<keyword evidence="4" id="KW-0677">Repeat</keyword>
<keyword evidence="2" id="KW-0964">Secreted</keyword>
<evidence type="ECO:0000256" key="3">
    <source>
        <dbReference type="ARBA" id="ARBA00022729"/>
    </source>
</evidence>
<feature type="compositionally biased region" description="Basic and acidic residues" evidence="7">
    <location>
        <begin position="857"/>
        <end position="872"/>
    </location>
</feature>
<dbReference type="FunFam" id="2.20.100.10:FF:000005">
    <property type="entry name" value="ADAM metallopeptidase with thrombospondin type 1 motif 9"/>
    <property type="match status" value="1"/>
</dbReference>
<dbReference type="InterPro" id="IPR013273">
    <property type="entry name" value="ADAMTS/ADAMTS-like"/>
</dbReference>
<keyword evidence="5 6" id="KW-1015">Disulfide bond</keyword>
<dbReference type="GO" id="GO:0031012">
    <property type="term" value="C:extracellular matrix"/>
    <property type="evidence" value="ECO:0007669"/>
    <property type="project" value="TreeGrafter"/>
</dbReference>
<sequence length="1162" mass="126709">MLPLLGRHRTLLLGTLAVALSWGTRCLHASSPLDGETIADLIEAESDDGWSPWGPWSACSRTCDGGVTLQSRRCSRFGCVGESTRSRICNMQPCPEHVDFRATQCSEFDQVPYRGRLYEWTPVHDASDPCSLTCQAREFKFMAKLAPRAQDGTRCRQGALDMCVQGKCLPVGCDLELGSYLEVDECGICGGNGTSCRAPAFTWSETPFSECSVTCGGGFQESHPVCTSSDTGSEVDDRLCNVDERPDSRVRKCNGNPCPPGWQMGAWGDCSASCGGGQQVRNVSCVRPTVPPVPVAEHFCPGQRPATSQSCNLHDCSRWTEGQWSQCSATCGVGTQTRAVECRDLRGRKSHLCDPKRKPRSKQQCSAGNPCFSKGKEYGSQEDAPPQSFPPFNIFSKPQNQSPGSEPSFIVGDWGSCSVTCGDGVQKRAVECKIFLEFSRTMAKLPDKECTGIRPAELQRCTMRPCAMDQNREALTEEEEQTDQGVVTTYSWRSAGYTPCTASCLGGIRESLVHCVRNEDGVPVSYIQCDIRDKPETITQTCNNRPCPPRWNTSDFTACSKPCGGGSQTRTVQCVHEVTRGVGNTLVVPDTHCPLPRPAEHRMCNMVDCVAHWTADRWAKCSKSCDGGVKTRKIHCQRELAYGTLADLPPSKCASKRKPRTVKPCNTKPCRRGNPSSVQGGPKRKVSLIAEGKASVFRGTTLKIRCPGVVANTSSDTSSRAKWLKDGLPVKTSSRRVVVSRKGGLRIRKADFPDAGTYVCSTGTSKSELVLSIRPLSSPPPDTSQGLPFDVLKGQKGHHPNGVGLKTAKGADLPSYINSVEDVQTNKEQTFSQDTKLDRATSSDVDRTAFKVDLASDQERNDQGLREVKGTLEDPTVNSGASSRPGGNIPRIQTLLSDFHRRLGGSGGGRDSAVRGTVELPPDDDDQLGVPNSYVLGRGNADNLQFEWSTTPWSACSQTCGGSGLQVRSTQCMVRLHNVSRTVDSTLCAGLEAPQILQRCGSAGCPLWVTGSWSQCSEGRCFTLSTSVQERLVECRLPDGTRVDEKLCDASTRPQDQQECLSERCRGVWKVGDWSECTATCGESGFRTRILRCVWYGTDKPAGDSCRNQDRPEVLQGCDAPPCNATRQTCEDHSIKCHMIRRFSMCHINKYHDLCCATCERS</sequence>
<evidence type="ECO:0000256" key="4">
    <source>
        <dbReference type="ARBA" id="ARBA00022737"/>
    </source>
</evidence>
<evidence type="ECO:0000256" key="6">
    <source>
        <dbReference type="PIRSR" id="PIRSR613273-3"/>
    </source>
</evidence>
<feature type="region of interest" description="Disordered" evidence="7">
    <location>
        <begin position="854"/>
        <end position="890"/>
    </location>
</feature>
<feature type="disulfide bond" evidence="6">
    <location>
        <begin position="74"/>
        <end position="79"/>
    </location>
</feature>
<evidence type="ECO:0000256" key="2">
    <source>
        <dbReference type="ARBA" id="ARBA00022525"/>
    </source>
</evidence>
<evidence type="ECO:0000256" key="7">
    <source>
        <dbReference type="SAM" id="MobiDB-lite"/>
    </source>
</evidence>
<dbReference type="InterPro" id="IPR036383">
    <property type="entry name" value="TSP1_rpt_sf"/>
</dbReference>
<dbReference type="PROSITE" id="PS50900">
    <property type="entry name" value="PLAC"/>
    <property type="match status" value="1"/>
</dbReference>
<dbReference type="InterPro" id="IPR036179">
    <property type="entry name" value="Ig-like_dom_sf"/>
</dbReference>
<dbReference type="GO" id="GO:0030198">
    <property type="term" value="P:extracellular matrix organization"/>
    <property type="evidence" value="ECO:0007669"/>
    <property type="project" value="InterPro"/>
</dbReference>
<feature type="disulfide bond" evidence="6">
    <location>
        <begin position="63"/>
        <end position="94"/>
    </location>
</feature>
<dbReference type="Pfam" id="PF19030">
    <property type="entry name" value="TSP1_ADAMTS"/>
    <property type="match status" value="10"/>
</dbReference>
<evidence type="ECO:0000259" key="9">
    <source>
        <dbReference type="PROSITE" id="PS50835"/>
    </source>
</evidence>
<dbReference type="SUPFAM" id="SSF48726">
    <property type="entry name" value="Immunoglobulin"/>
    <property type="match status" value="1"/>
</dbReference>
<feature type="region of interest" description="Disordered" evidence="7">
    <location>
        <begin position="903"/>
        <end position="928"/>
    </location>
</feature>
<dbReference type="SUPFAM" id="SSF82895">
    <property type="entry name" value="TSP-1 type 1 repeat"/>
    <property type="match status" value="9"/>
</dbReference>
<dbReference type="GO" id="GO:0005576">
    <property type="term" value="C:extracellular region"/>
    <property type="evidence" value="ECO:0007669"/>
    <property type="project" value="UniProtKB-SubCell"/>
</dbReference>
<feature type="domain" description="PLAC" evidence="10">
    <location>
        <begin position="1126"/>
        <end position="1162"/>
    </location>
</feature>
<evidence type="ECO:0000259" key="10">
    <source>
        <dbReference type="PROSITE" id="PS50900"/>
    </source>
</evidence>
<dbReference type="InterPro" id="IPR013783">
    <property type="entry name" value="Ig-like_fold"/>
</dbReference>
<accession>A0A147BG81</accession>
<dbReference type="Pfam" id="PF00090">
    <property type="entry name" value="TSP_1"/>
    <property type="match status" value="1"/>
</dbReference>
<comment type="subcellular location">
    <subcellularLocation>
        <location evidence="1">Secreted</location>
    </subcellularLocation>
</comment>
<dbReference type="GO" id="GO:0004222">
    <property type="term" value="F:metalloendopeptidase activity"/>
    <property type="evidence" value="ECO:0007669"/>
    <property type="project" value="TreeGrafter"/>
</dbReference>
<evidence type="ECO:0000256" key="8">
    <source>
        <dbReference type="SAM" id="SignalP"/>
    </source>
</evidence>
<feature type="compositionally biased region" description="Polar residues" evidence="7">
    <location>
        <begin position="396"/>
        <end position="405"/>
    </location>
</feature>
<dbReference type="PRINTS" id="PR01857">
    <property type="entry name" value="ADAMTSFAMILY"/>
</dbReference>
<keyword evidence="3 8" id="KW-0732">Signal</keyword>
<organism evidence="11">
    <name type="scientific">Ixodes ricinus</name>
    <name type="common">Common tick</name>
    <name type="synonym">Acarus ricinus</name>
    <dbReference type="NCBI Taxonomy" id="34613"/>
    <lineage>
        <taxon>Eukaryota</taxon>
        <taxon>Metazoa</taxon>
        <taxon>Ecdysozoa</taxon>
        <taxon>Arthropoda</taxon>
        <taxon>Chelicerata</taxon>
        <taxon>Arachnida</taxon>
        <taxon>Acari</taxon>
        <taxon>Parasitiformes</taxon>
        <taxon>Ixodida</taxon>
        <taxon>Ixodoidea</taxon>
        <taxon>Ixodidae</taxon>
        <taxon>Ixodinae</taxon>
        <taxon>Ixodes</taxon>
    </lineage>
</organism>
<evidence type="ECO:0000256" key="5">
    <source>
        <dbReference type="ARBA" id="ARBA00023157"/>
    </source>
</evidence>
<protein>
    <submittedName>
        <fullName evidence="11">Putative disintegrin metalloproteinases with thrombospondin repeat</fullName>
    </submittedName>
</protein>
<dbReference type="InterPro" id="IPR000884">
    <property type="entry name" value="TSP1_rpt"/>
</dbReference>
<dbReference type="PROSITE" id="PS50092">
    <property type="entry name" value="TSP1"/>
    <property type="match status" value="9"/>
</dbReference>
<dbReference type="PANTHER" id="PTHR13723:SF281">
    <property type="entry name" value="PAPILIN"/>
    <property type="match status" value="1"/>
</dbReference>
<dbReference type="InterPro" id="IPR010909">
    <property type="entry name" value="PLAC"/>
</dbReference>
<dbReference type="PANTHER" id="PTHR13723">
    <property type="entry name" value="ADAMTS A DISINTEGRIN AND METALLOPROTEASE WITH THROMBOSPONDIN MOTIFS PROTEASE"/>
    <property type="match status" value="1"/>
</dbReference>
<dbReference type="PROSITE" id="PS50835">
    <property type="entry name" value="IG_LIKE"/>
    <property type="match status" value="1"/>
</dbReference>
<feature type="chain" id="PRO_5007542248" evidence="8">
    <location>
        <begin position="27"/>
        <end position="1162"/>
    </location>
</feature>
<evidence type="ECO:0000256" key="1">
    <source>
        <dbReference type="ARBA" id="ARBA00004613"/>
    </source>
</evidence>
<dbReference type="InterPro" id="IPR007110">
    <property type="entry name" value="Ig-like_dom"/>
</dbReference>
<feature type="signal peptide" evidence="8">
    <location>
        <begin position="1"/>
        <end position="26"/>
    </location>
</feature>
<proteinExistence type="predicted"/>
<dbReference type="Gene3D" id="2.60.40.10">
    <property type="entry name" value="Immunoglobulins"/>
    <property type="match status" value="1"/>
</dbReference>
<keyword evidence="11" id="KW-0401">Integrin</keyword>
<dbReference type="InterPro" id="IPR050439">
    <property type="entry name" value="ADAMTS_ADAMTS-like"/>
</dbReference>
<evidence type="ECO:0000313" key="11">
    <source>
        <dbReference type="EMBL" id="JAR89778.1"/>
    </source>
</evidence>
<feature type="domain" description="Ig-like" evidence="9">
    <location>
        <begin position="682"/>
        <end position="772"/>
    </location>
</feature>
<dbReference type="GO" id="GO:0007229">
    <property type="term" value="P:integrin-mediated signaling pathway"/>
    <property type="evidence" value="ECO:0007669"/>
    <property type="project" value="UniProtKB-KW"/>
</dbReference>
<dbReference type="SMART" id="SM00209">
    <property type="entry name" value="TSP1"/>
    <property type="match status" value="12"/>
</dbReference>
<feature type="region of interest" description="Disordered" evidence="7">
    <location>
        <begin position="376"/>
        <end position="405"/>
    </location>
</feature>
<dbReference type="AlphaFoldDB" id="A0A147BG81"/>